<dbReference type="EMBL" id="UPHM01000145">
    <property type="protein sequence ID" value="VBA30821.1"/>
    <property type="molecule type" value="Genomic_DNA"/>
</dbReference>
<reference evidence="3 4" key="1">
    <citation type="submission" date="2018-09" db="EMBL/GenBank/DDBJ databases">
        <authorList>
            <person name="Tagini F."/>
        </authorList>
    </citation>
    <scope>NUCLEOTIDE SEQUENCE [LARGE SCALE GENOMIC DNA]</scope>
    <source>
        <strain evidence="3 4">MK4</strain>
    </source>
</reference>
<proteinExistence type="predicted"/>
<keyword evidence="4" id="KW-1185">Reference proteome</keyword>
<evidence type="ECO:0000256" key="1">
    <source>
        <dbReference type="ARBA" id="ARBA00022525"/>
    </source>
</evidence>
<dbReference type="GO" id="GO:0034480">
    <property type="term" value="F:phosphatidylcholine phospholipase C activity"/>
    <property type="evidence" value="ECO:0007669"/>
    <property type="project" value="UniProtKB-EC"/>
</dbReference>
<sequence length="150" mass="16463">MLTGTTPNRLYWISATIDPDGTQGGPVLADPIFLPVGKFSWTIMPQNLSAAGVSWKVYQNKGPLNEVSIGIQGWVKSFKQAQDPRSDLARYGIAPAYPIDFAVDVLENKLPNVSWLVPGYVFSEHPSLPVSAGAVAIYCCQIRRFGKRPR</sequence>
<dbReference type="PANTHER" id="PTHR31956">
    <property type="entry name" value="NON-SPECIFIC PHOSPHOLIPASE C4-RELATED"/>
    <property type="match status" value="1"/>
</dbReference>
<keyword evidence="2 3" id="KW-0378">Hydrolase</keyword>
<protein>
    <submittedName>
        <fullName evidence="3">Phospholipase C 2</fullName>
        <ecNumber evidence="3">3.1.4.3</ecNumber>
    </submittedName>
</protein>
<evidence type="ECO:0000313" key="3">
    <source>
        <dbReference type="EMBL" id="VBA30821.1"/>
    </source>
</evidence>
<organism evidence="3 4">
    <name type="scientific">Mycobacterium persicum</name>
    <dbReference type="NCBI Taxonomy" id="1487726"/>
    <lineage>
        <taxon>Bacteria</taxon>
        <taxon>Bacillati</taxon>
        <taxon>Actinomycetota</taxon>
        <taxon>Actinomycetes</taxon>
        <taxon>Mycobacteriales</taxon>
        <taxon>Mycobacteriaceae</taxon>
        <taxon>Mycobacterium</taxon>
    </lineage>
</organism>
<dbReference type="Pfam" id="PF04185">
    <property type="entry name" value="Phosphoesterase"/>
    <property type="match status" value="1"/>
</dbReference>
<accession>A0ABY6RR04</accession>
<keyword evidence="1" id="KW-0964">Secreted</keyword>
<dbReference type="InterPro" id="IPR007312">
    <property type="entry name" value="Phosphoesterase"/>
</dbReference>
<gene>
    <name evidence="3" type="primary">plcB_3</name>
    <name evidence="3" type="ORF">LAUMK4_05255</name>
</gene>
<evidence type="ECO:0000256" key="2">
    <source>
        <dbReference type="ARBA" id="ARBA00022801"/>
    </source>
</evidence>
<comment type="caution">
    <text evidence="3">The sequence shown here is derived from an EMBL/GenBank/DDBJ whole genome shotgun (WGS) entry which is preliminary data.</text>
</comment>
<dbReference type="EC" id="3.1.4.3" evidence="3"/>
<evidence type="ECO:0000313" key="4">
    <source>
        <dbReference type="Proteomes" id="UP000271464"/>
    </source>
</evidence>
<name>A0ABY6RR04_9MYCO</name>
<dbReference type="Proteomes" id="UP000271464">
    <property type="component" value="Unassembled WGS sequence"/>
</dbReference>
<dbReference type="PANTHER" id="PTHR31956:SF1">
    <property type="entry name" value="NON-SPECIFIC PHOSPHOLIPASE C1"/>
    <property type="match status" value="1"/>
</dbReference>